<evidence type="ECO:0000256" key="3">
    <source>
        <dbReference type="ARBA" id="ARBA00022741"/>
    </source>
</evidence>
<dbReference type="FunFam" id="3.40.50.300:FF:001793">
    <property type="entry name" value="TATA-binding protein-associated factor"/>
    <property type="match status" value="1"/>
</dbReference>
<dbReference type="InterPro" id="IPR016024">
    <property type="entry name" value="ARM-type_fold"/>
</dbReference>
<evidence type="ECO:0000313" key="12">
    <source>
        <dbReference type="EMBL" id="KAG7549052.1"/>
    </source>
</evidence>
<dbReference type="EMBL" id="JABELV010000054">
    <property type="protein sequence ID" value="KAG7549052.1"/>
    <property type="molecule type" value="Genomic_DNA"/>
</dbReference>
<evidence type="ECO:0000256" key="6">
    <source>
        <dbReference type="ARBA" id="ARBA00022840"/>
    </source>
</evidence>
<dbReference type="Pfam" id="PF23271">
    <property type="entry name" value="HEAT_GCN1"/>
    <property type="match status" value="1"/>
</dbReference>
<feature type="region of interest" description="Disordered" evidence="9">
    <location>
        <begin position="1"/>
        <end position="59"/>
    </location>
</feature>
<evidence type="ECO:0000256" key="8">
    <source>
        <dbReference type="ARBA" id="ARBA00023242"/>
    </source>
</evidence>
<dbReference type="CDD" id="cd18793">
    <property type="entry name" value="SF2_C_SNF"/>
    <property type="match status" value="1"/>
</dbReference>
<accession>A0A8K0JMX5</accession>
<evidence type="ECO:0000256" key="7">
    <source>
        <dbReference type="ARBA" id="ARBA00023125"/>
    </source>
</evidence>
<organism evidence="12 13">
    <name type="scientific">Filobasidium floriforme</name>
    <dbReference type="NCBI Taxonomy" id="5210"/>
    <lineage>
        <taxon>Eukaryota</taxon>
        <taxon>Fungi</taxon>
        <taxon>Dikarya</taxon>
        <taxon>Basidiomycota</taxon>
        <taxon>Agaricomycotina</taxon>
        <taxon>Tremellomycetes</taxon>
        <taxon>Filobasidiales</taxon>
        <taxon>Filobasidiaceae</taxon>
        <taxon>Filobasidium</taxon>
    </lineage>
</organism>
<keyword evidence="7" id="KW-0238">DNA-binding</keyword>
<dbReference type="InterPro" id="IPR044078">
    <property type="entry name" value="Mot1_ATP-bd"/>
</dbReference>
<dbReference type="CDD" id="cd17999">
    <property type="entry name" value="DEXHc_Mot1"/>
    <property type="match status" value="1"/>
</dbReference>
<dbReference type="PROSITE" id="PS51192">
    <property type="entry name" value="HELICASE_ATP_BIND_1"/>
    <property type="match status" value="1"/>
</dbReference>
<dbReference type="GO" id="GO:0004386">
    <property type="term" value="F:helicase activity"/>
    <property type="evidence" value="ECO:0007669"/>
    <property type="project" value="UniProtKB-KW"/>
</dbReference>
<keyword evidence="4" id="KW-0378">Hydrolase</keyword>
<feature type="domain" description="Helicase C-terminal" evidence="11">
    <location>
        <begin position="1429"/>
        <end position="1585"/>
    </location>
</feature>
<dbReference type="GO" id="GO:0003677">
    <property type="term" value="F:DNA binding"/>
    <property type="evidence" value="ECO:0007669"/>
    <property type="project" value="UniProtKB-KW"/>
</dbReference>
<dbReference type="InterPro" id="IPR038718">
    <property type="entry name" value="SNF2-like_sf"/>
</dbReference>
<comment type="subcellular location">
    <subcellularLocation>
        <location evidence="1">Nucleus</location>
    </subcellularLocation>
</comment>
<comment type="caution">
    <text evidence="12">The sequence shown here is derived from an EMBL/GenBank/DDBJ whole genome shotgun (WGS) entry which is preliminary data.</text>
</comment>
<dbReference type="GO" id="GO:0016887">
    <property type="term" value="F:ATP hydrolysis activity"/>
    <property type="evidence" value="ECO:0007669"/>
    <property type="project" value="InterPro"/>
</dbReference>
<evidence type="ECO:0000256" key="5">
    <source>
        <dbReference type="ARBA" id="ARBA00022806"/>
    </source>
</evidence>
<dbReference type="Pfam" id="PF00271">
    <property type="entry name" value="Helicase_C"/>
    <property type="match status" value="1"/>
</dbReference>
<dbReference type="SMART" id="SM00490">
    <property type="entry name" value="HELICc"/>
    <property type="match status" value="1"/>
</dbReference>
<reference evidence="12" key="1">
    <citation type="submission" date="2020-04" db="EMBL/GenBank/DDBJ databases">
        <title>Analysis of mating type loci in Filobasidium floriforme.</title>
        <authorList>
            <person name="Nowrousian M."/>
        </authorList>
    </citation>
    <scope>NUCLEOTIDE SEQUENCE</scope>
    <source>
        <strain evidence="12">CBS 6242</strain>
    </source>
</reference>
<proteinExistence type="predicted"/>
<keyword evidence="3" id="KW-0547">Nucleotide-binding</keyword>
<dbReference type="Gene3D" id="3.40.50.10810">
    <property type="entry name" value="Tandem AAA-ATPase domain"/>
    <property type="match status" value="1"/>
</dbReference>
<dbReference type="InterPro" id="IPR014001">
    <property type="entry name" value="Helicase_ATP-bd"/>
</dbReference>
<dbReference type="Gene3D" id="3.40.50.300">
    <property type="entry name" value="P-loop containing nucleotide triphosphate hydrolases"/>
    <property type="match status" value="1"/>
</dbReference>
<dbReference type="GO" id="GO:0005524">
    <property type="term" value="F:ATP binding"/>
    <property type="evidence" value="ECO:0007669"/>
    <property type="project" value="UniProtKB-KW"/>
</dbReference>
<dbReference type="InterPro" id="IPR001650">
    <property type="entry name" value="Helicase_C-like"/>
</dbReference>
<sequence>MRLQGGGTPVEETPAPVSVATPAPPPIVADEKEKPVKAGRKSGGSKGKEKEKVKEEVKIEDGVASKQATPVPAPAAAVAAPIPGGPVEASRTNNNELDEILPRTADEWVWTRLVDKLEMMLESESWEARHGSALALRDLIRIQGAACGTGRTASKTDNRRSHHVALERLAKKLVLVLVRDRFGDFVGDTVMAPVRESAAQALASVICRMPVTMVSRVGRTLLGMVTQGWKDVPYVWELRHAGLLGLRYMLAVVQGQGVLGDETRGLGMHDVLAATMIGLADSDDDVRSVSATCLLPILPLLAESLGTDDLAGLLDTLWNCFSVDGDDLGSSTSAVMDLLCHILGFPKVVKMYSRGQGQSRSLSTLVPRLYPYFRHTIGPVRLAVVRTIQAFLDDADLPNDWINADILHLLYKNLVVEDRIDCRTESLAAWNTALRVISVRPDFLSTDVLPNVAGWFNIALVPINMPLEPHLFCDVVARGSSTSHNVDKGILGADLALVSAETILRNRIDAITALAEVTRYDPGLLSQATHQTLLSGYLASTSAHQLSMCSILIEEWTRVRDEDYSEHLASRLEVVLPSVEPLVGMLERLVELGPPAGLYEVQTSLQAIRQEAKMLANLIDRHRPESASTEDVYAMATLEQVQDLLDGGLDDSLARIPAVKRKQAKASVKDRRTTLATAISRHRIQQEQLEIQIQATAAAALIGMRFVPSKMNPLMKGIMSGVKSETNELLQTRAANSVAKLISNCFNSALGLPTRPALKLVENLPKFICSDESFTPQFENLASTEGILTLIQAQQPKVDADNSARDLQQEAQTLTRRGALAALAAVIKRLGDAVFEQAPNLWNAIASPIMAQTDPVAAAAEDKQSLIDALTTLQIILPLLPRSLHPHIEVLVPGVVEAIKSPYAVIRNAAGKALAVVCRNMTEQGMKIVLDKLLPLLGDTKNLSHRQGTMEAIWAVVDGMQFDILPYVLFMIVPVLGRMSDPDESMRLLATQTFATLVKLVPLEAGIPEPPGVSRDMLAKRELERDFLSQLLDNRKVQSYVVPVPIKADLRSYQQDGINWMAFLAKYQLHGCLCDDMGLGKSLQSICIIAGKHEERRARFEATGSPDAAHLPSLIICPTTLIGHWFHEITKFTNNLRPFKYYGSTSERTGLRRQFQHHDVIITSYEIIRSDMDFMRRQNFLYCILDEGHMIKNAKSKLTLAVKSLQSVHRLILSGTPIQNNVLELWSLFDFLMPGFLGTEKEFNDRFSKPILGNKDAKATAKQKEAAILALEALHKQVLPFVLRRMKEDVLHDLPPKIIQDYYCDLGRVQQSLYDDFQASKASDEAVKTLVSENVKEDVDVDMETGASAAPQAQKHIFQTLQYLRKLCNHPMLAMGADTERYNEVVRRVAAGDKDVSKDPMDISHSPKLLALQQLLRDCGIGDIKSDPGEAELLGSTSQHRVLIFCQTRQMLDIIQNQLFIPHMPSVSFMRLDGGTEPMKRHDIVQTFNADPSIDVLLLTTSVGGLGLTLTGADTVIFVDHDWNPSKDMQAMDRAHRLGQKKVVNVYRLITRGTLEEKIMSLQRFKQNMANTVISQQNQGLDTMNTDQVLDLFSAPAAGSSGKPVKKDGPMSRNEILAGLGDLPAEQEYEDLTLDAFMSKF</sequence>
<dbReference type="InterPro" id="IPR027417">
    <property type="entry name" value="P-loop_NTPase"/>
</dbReference>
<evidence type="ECO:0000313" key="13">
    <source>
        <dbReference type="Proteomes" id="UP000812966"/>
    </source>
</evidence>
<dbReference type="InterPro" id="IPR044972">
    <property type="entry name" value="Mot1"/>
</dbReference>
<dbReference type="InterPro" id="IPR057546">
    <property type="entry name" value="HEAT_GCN1"/>
</dbReference>
<feature type="compositionally biased region" description="Basic and acidic residues" evidence="9">
    <location>
        <begin position="46"/>
        <end position="59"/>
    </location>
</feature>
<keyword evidence="8" id="KW-0539">Nucleus</keyword>
<dbReference type="GO" id="GO:0017025">
    <property type="term" value="F:TBP-class protein binding"/>
    <property type="evidence" value="ECO:0007669"/>
    <property type="project" value="InterPro"/>
</dbReference>
<feature type="domain" description="Helicase ATP-binding" evidence="10">
    <location>
        <begin position="1062"/>
        <end position="1235"/>
    </location>
</feature>
<name>A0A8K0JMX5_9TREE</name>
<dbReference type="InterPro" id="IPR011989">
    <property type="entry name" value="ARM-like"/>
</dbReference>
<dbReference type="PANTHER" id="PTHR36498">
    <property type="entry name" value="TATA-BINDING PROTEIN-ASSOCIATED FACTOR 172"/>
    <property type="match status" value="1"/>
</dbReference>
<dbReference type="Gene3D" id="1.25.10.10">
    <property type="entry name" value="Leucine-rich Repeat Variant"/>
    <property type="match status" value="2"/>
</dbReference>
<dbReference type="SMART" id="SM00487">
    <property type="entry name" value="DEXDc"/>
    <property type="match status" value="1"/>
</dbReference>
<evidence type="ECO:0000256" key="1">
    <source>
        <dbReference type="ARBA" id="ARBA00004123"/>
    </source>
</evidence>
<dbReference type="InterPro" id="IPR000330">
    <property type="entry name" value="SNF2_N"/>
</dbReference>
<keyword evidence="13" id="KW-1185">Reference proteome</keyword>
<dbReference type="PANTHER" id="PTHR36498:SF1">
    <property type="entry name" value="TATA-BINDING PROTEIN-ASSOCIATED FACTOR 172"/>
    <property type="match status" value="1"/>
</dbReference>
<keyword evidence="6" id="KW-0067">ATP-binding</keyword>
<keyword evidence="2" id="KW-0677">Repeat</keyword>
<dbReference type="SUPFAM" id="SSF48371">
    <property type="entry name" value="ARM repeat"/>
    <property type="match status" value="1"/>
</dbReference>
<evidence type="ECO:0000256" key="4">
    <source>
        <dbReference type="ARBA" id="ARBA00022801"/>
    </source>
</evidence>
<dbReference type="Pfam" id="PF00176">
    <property type="entry name" value="SNF2-rel_dom"/>
    <property type="match status" value="1"/>
</dbReference>
<evidence type="ECO:0000259" key="10">
    <source>
        <dbReference type="PROSITE" id="PS51192"/>
    </source>
</evidence>
<dbReference type="GO" id="GO:0005634">
    <property type="term" value="C:nucleus"/>
    <property type="evidence" value="ECO:0007669"/>
    <property type="project" value="UniProtKB-SubCell"/>
</dbReference>
<protein>
    <submittedName>
        <fullName evidence="12">Uncharacterized protein</fullName>
    </submittedName>
</protein>
<dbReference type="Pfam" id="PF12054">
    <property type="entry name" value="DUF3535"/>
    <property type="match status" value="1"/>
</dbReference>
<keyword evidence="5" id="KW-0347">Helicase</keyword>
<dbReference type="Proteomes" id="UP000812966">
    <property type="component" value="Unassembled WGS sequence"/>
</dbReference>
<evidence type="ECO:0000259" key="11">
    <source>
        <dbReference type="PROSITE" id="PS51194"/>
    </source>
</evidence>
<dbReference type="InterPro" id="IPR049730">
    <property type="entry name" value="SNF2/RAD54-like_C"/>
</dbReference>
<gene>
    <name evidence="12" type="ORF">FFLO_03088</name>
</gene>
<dbReference type="SUPFAM" id="SSF52540">
    <property type="entry name" value="P-loop containing nucleoside triphosphate hydrolases"/>
    <property type="match status" value="2"/>
</dbReference>
<dbReference type="FunFam" id="3.40.50.10810:FF:000009">
    <property type="entry name" value="B-TFIID TATA-box-binding protein-associated factor 1"/>
    <property type="match status" value="1"/>
</dbReference>
<dbReference type="PROSITE" id="PS51194">
    <property type="entry name" value="HELICASE_CTER"/>
    <property type="match status" value="1"/>
</dbReference>
<evidence type="ECO:0000256" key="2">
    <source>
        <dbReference type="ARBA" id="ARBA00022737"/>
    </source>
</evidence>
<evidence type="ECO:0000256" key="9">
    <source>
        <dbReference type="SAM" id="MobiDB-lite"/>
    </source>
</evidence>
<dbReference type="InterPro" id="IPR022707">
    <property type="entry name" value="Mot1_central_dom"/>
</dbReference>